<proteinExistence type="predicted"/>
<reference evidence="6" key="1">
    <citation type="submission" date="2024-07" db="EMBL/GenBank/DDBJ databases">
        <title>Genome Analysis of a Potential Novel Vibrio Species Secreting pH- and Thermo-stable Alginate Lyase and its Application in Producing Alginate Oligosaccharides.</title>
        <authorList>
            <person name="Huang H."/>
            <person name="Bao K."/>
        </authorList>
    </citation>
    <scope>NUCLEOTIDE SEQUENCE</scope>
    <source>
        <strain evidence="6">HB236076</strain>
        <plasmid evidence="6">p-HB236076</plasmid>
    </source>
</reference>
<evidence type="ECO:0000259" key="5">
    <source>
        <dbReference type="PROSITE" id="PS50887"/>
    </source>
</evidence>
<dbReference type="GO" id="GO:0052621">
    <property type="term" value="F:diguanylate cyclase activity"/>
    <property type="evidence" value="ECO:0007669"/>
    <property type="project" value="UniProtKB-EC"/>
</dbReference>
<accession>A0AB39HK83</accession>
<dbReference type="GO" id="GO:1902201">
    <property type="term" value="P:negative regulation of bacterial-type flagellum-dependent cell motility"/>
    <property type="evidence" value="ECO:0007669"/>
    <property type="project" value="TreeGrafter"/>
</dbReference>
<dbReference type="AlphaFoldDB" id="A0AB39HK83"/>
<geneLocation type="plasmid" evidence="6">
    <name>p-HB236076</name>
</geneLocation>
<dbReference type="NCBIfam" id="TIGR00254">
    <property type="entry name" value="GGDEF"/>
    <property type="match status" value="1"/>
</dbReference>
<dbReference type="Pfam" id="PF00990">
    <property type="entry name" value="GGDEF"/>
    <property type="match status" value="1"/>
</dbReference>
<feature type="coiled-coil region" evidence="4">
    <location>
        <begin position="331"/>
        <end position="367"/>
    </location>
</feature>
<sequence>MENLLNKVSEAGLDPSAQSGENAIIFWNHIRKHIATTPIERANCYIISSDYRYLLQQPQLSIEELHYALQLLSLPDDAETILLVKIKLSERLIESGQFQAALDEFVDISNISVSHGFIDSYAHALLGMGDLCRSYGDYKRALKFYQLFEAIDHAVSSRALRLTFKLAFLDCFLQLGRLNAAENLQQECEDLAILVSDKRLSGLVSVYFARLSRTRNKPLEALKALAKLQQSHGTIDAFLACQIRMELCQCLMAINRSELAYSLLSTGKSRLLSVSSPSVKHHYYQTFCDVCTSLRRYQEALSHQKKSFQLETDLLRSIPIMELGSSQLRRLSRFELQLKLILSEIENKELKETTEQHKNKVEKLTQDVHTDPLTHLFNRRWMEIKLKDLLLHQTPFTLLVIDIDHFKSINDELGHLVGDKAIVTVAEQLTKYFKFRGASCVRFGGEEFLILLEKNTPIQANMHAERLRENIELFPWQTILGERGLTVSIGLTDHRDNENTQRTFYRADKALYRAKANGRNQVCSE</sequence>
<dbReference type="InterPro" id="IPR029787">
    <property type="entry name" value="Nucleotide_cyclase"/>
</dbReference>
<evidence type="ECO:0000256" key="3">
    <source>
        <dbReference type="ARBA" id="ARBA00034247"/>
    </source>
</evidence>
<organism evidence="6">
    <name type="scientific">Vibrio sp. HB236076</name>
    <dbReference type="NCBI Taxonomy" id="3232307"/>
    <lineage>
        <taxon>Bacteria</taxon>
        <taxon>Pseudomonadati</taxon>
        <taxon>Pseudomonadota</taxon>
        <taxon>Gammaproteobacteria</taxon>
        <taxon>Vibrionales</taxon>
        <taxon>Vibrionaceae</taxon>
        <taxon>Vibrio</taxon>
    </lineage>
</organism>
<evidence type="ECO:0000256" key="2">
    <source>
        <dbReference type="ARBA" id="ARBA00012528"/>
    </source>
</evidence>
<dbReference type="RefSeq" id="WP_306099241.1">
    <property type="nucleotide sequence ID" value="NZ_CP162602.1"/>
</dbReference>
<keyword evidence="6" id="KW-0548">Nucleotidyltransferase</keyword>
<dbReference type="InterPro" id="IPR000160">
    <property type="entry name" value="GGDEF_dom"/>
</dbReference>
<gene>
    <name evidence="6" type="ORF">AB0763_14960</name>
</gene>
<evidence type="ECO:0000313" key="6">
    <source>
        <dbReference type="EMBL" id="XDK27062.1"/>
    </source>
</evidence>
<name>A0AB39HK83_9VIBR</name>
<dbReference type="InterPro" id="IPR043128">
    <property type="entry name" value="Rev_trsase/Diguanyl_cyclase"/>
</dbReference>
<evidence type="ECO:0000256" key="4">
    <source>
        <dbReference type="SAM" id="Coils"/>
    </source>
</evidence>
<dbReference type="Gene3D" id="1.25.40.10">
    <property type="entry name" value="Tetratricopeptide repeat domain"/>
    <property type="match status" value="1"/>
</dbReference>
<keyword evidence="4" id="KW-0175">Coiled coil</keyword>
<keyword evidence="6" id="KW-0808">Transferase</keyword>
<protein>
    <recommendedName>
        <fullName evidence="2">diguanylate cyclase</fullName>
        <ecNumber evidence="2">2.7.7.65</ecNumber>
    </recommendedName>
</protein>
<keyword evidence="6" id="KW-0614">Plasmid</keyword>
<dbReference type="InterPro" id="IPR011990">
    <property type="entry name" value="TPR-like_helical_dom_sf"/>
</dbReference>
<dbReference type="CDD" id="cd01949">
    <property type="entry name" value="GGDEF"/>
    <property type="match status" value="1"/>
</dbReference>
<evidence type="ECO:0000256" key="1">
    <source>
        <dbReference type="ARBA" id="ARBA00001946"/>
    </source>
</evidence>
<feature type="domain" description="GGDEF" evidence="5">
    <location>
        <begin position="394"/>
        <end position="525"/>
    </location>
</feature>
<dbReference type="SMART" id="SM00267">
    <property type="entry name" value="GGDEF"/>
    <property type="match status" value="1"/>
</dbReference>
<dbReference type="InterPro" id="IPR050469">
    <property type="entry name" value="Diguanylate_Cyclase"/>
</dbReference>
<dbReference type="Gene3D" id="3.30.70.270">
    <property type="match status" value="1"/>
</dbReference>
<comment type="cofactor">
    <cofactor evidence="1">
        <name>Mg(2+)</name>
        <dbReference type="ChEBI" id="CHEBI:18420"/>
    </cofactor>
</comment>
<comment type="catalytic activity">
    <reaction evidence="3">
        <text>2 GTP = 3',3'-c-di-GMP + 2 diphosphate</text>
        <dbReference type="Rhea" id="RHEA:24898"/>
        <dbReference type="ChEBI" id="CHEBI:33019"/>
        <dbReference type="ChEBI" id="CHEBI:37565"/>
        <dbReference type="ChEBI" id="CHEBI:58805"/>
        <dbReference type="EC" id="2.7.7.65"/>
    </reaction>
</comment>
<dbReference type="SUPFAM" id="SSF48452">
    <property type="entry name" value="TPR-like"/>
    <property type="match status" value="1"/>
</dbReference>
<dbReference type="EMBL" id="CP162602">
    <property type="protein sequence ID" value="XDK27062.1"/>
    <property type="molecule type" value="Genomic_DNA"/>
</dbReference>
<dbReference type="EC" id="2.7.7.65" evidence="2"/>
<dbReference type="PANTHER" id="PTHR45138">
    <property type="entry name" value="REGULATORY COMPONENTS OF SENSORY TRANSDUCTION SYSTEM"/>
    <property type="match status" value="1"/>
</dbReference>
<dbReference type="PROSITE" id="PS50887">
    <property type="entry name" value="GGDEF"/>
    <property type="match status" value="1"/>
</dbReference>
<dbReference type="GO" id="GO:0043709">
    <property type="term" value="P:cell adhesion involved in single-species biofilm formation"/>
    <property type="evidence" value="ECO:0007669"/>
    <property type="project" value="TreeGrafter"/>
</dbReference>
<dbReference type="KEGG" id="vih:AB0763_14960"/>
<dbReference type="FunFam" id="3.30.70.270:FF:000001">
    <property type="entry name" value="Diguanylate cyclase domain protein"/>
    <property type="match status" value="1"/>
</dbReference>
<dbReference type="SUPFAM" id="SSF55073">
    <property type="entry name" value="Nucleotide cyclase"/>
    <property type="match status" value="1"/>
</dbReference>
<dbReference type="PANTHER" id="PTHR45138:SF9">
    <property type="entry name" value="DIGUANYLATE CYCLASE DGCM-RELATED"/>
    <property type="match status" value="1"/>
</dbReference>
<dbReference type="GO" id="GO:0005886">
    <property type="term" value="C:plasma membrane"/>
    <property type="evidence" value="ECO:0007669"/>
    <property type="project" value="TreeGrafter"/>
</dbReference>